<gene>
    <name evidence="1" type="ORF">EGA29_04735</name>
</gene>
<dbReference type="InterPro" id="IPR002376">
    <property type="entry name" value="Formyl_transf_N"/>
</dbReference>
<organism evidence="1 2">
    <name type="scientific">Ralstonia pseudosolanacearum</name>
    <dbReference type="NCBI Taxonomy" id="1310165"/>
    <lineage>
        <taxon>Bacteria</taxon>
        <taxon>Pseudomonadati</taxon>
        <taxon>Pseudomonadota</taxon>
        <taxon>Betaproteobacteria</taxon>
        <taxon>Burkholderiales</taxon>
        <taxon>Burkholderiaceae</taxon>
        <taxon>Ralstonia</taxon>
        <taxon>Ralstonia solanacearum species complex</taxon>
    </lineage>
</organism>
<accession>A0A454TWQ4</accession>
<dbReference type="PANTHER" id="PTHR11138">
    <property type="entry name" value="METHIONYL-TRNA FORMYLTRANSFERASE"/>
    <property type="match status" value="1"/>
</dbReference>
<dbReference type="SUPFAM" id="SSF50486">
    <property type="entry name" value="FMT C-terminal domain-like"/>
    <property type="match status" value="1"/>
</dbReference>
<comment type="caution">
    <text evidence="1">The sequence shown here is derived from an EMBL/GenBank/DDBJ whole genome shotgun (WGS) entry which is preliminary data.</text>
</comment>
<dbReference type="InterPro" id="IPR005793">
    <property type="entry name" value="Formyl_trans_C"/>
</dbReference>
<dbReference type="InterPro" id="IPR036477">
    <property type="entry name" value="Formyl_transf_N_sf"/>
</dbReference>
<protein>
    <submittedName>
        <fullName evidence="1">Formyltransferase</fullName>
    </submittedName>
</protein>
<dbReference type="SUPFAM" id="SSF53328">
    <property type="entry name" value="Formyltransferase"/>
    <property type="match status" value="1"/>
</dbReference>
<dbReference type="Proteomes" id="UP000271222">
    <property type="component" value="Unassembled WGS sequence"/>
</dbReference>
<dbReference type="EMBL" id="RJTL01000005">
    <property type="protein sequence ID" value="RNM10058.1"/>
    <property type="molecule type" value="Genomic_DNA"/>
</dbReference>
<dbReference type="RefSeq" id="WP_058907344.1">
    <property type="nucleotide sequence ID" value="NZ_CP022702.1"/>
</dbReference>
<evidence type="ECO:0000313" key="2">
    <source>
        <dbReference type="Proteomes" id="UP000271222"/>
    </source>
</evidence>
<dbReference type="InterPro" id="IPR011034">
    <property type="entry name" value="Formyl_transferase-like_C_sf"/>
</dbReference>
<dbReference type="AlphaFoldDB" id="A0A454TWQ4"/>
<dbReference type="Gene3D" id="3.40.50.12230">
    <property type="match status" value="1"/>
</dbReference>
<dbReference type="CDD" id="cd08702">
    <property type="entry name" value="Arna_FMT_C"/>
    <property type="match status" value="1"/>
</dbReference>
<dbReference type="PANTHER" id="PTHR11138:SF5">
    <property type="entry name" value="METHIONYL-TRNA FORMYLTRANSFERASE, MITOCHONDRIAL"/>
    <property type="match status" value="1"/>
</dbReference>
<keyword evidence="1" id="KW-0808">Transferase</keyword>
<dbReference type="NCBIfam" id="NF005414">
    <property type="entry name" value="PRK06988.1"/>
    <property type="match status" value="1"/>
</dbReference>
<dbReference type="GO" id="GO:0005829">
    <property type="term" value="C:cytosol"/>
    <property type="evidence" value="ECO:0007669"/>
    <property type="project" value="TreeGrafter"/>
</dbReference>
<proteinExistence type="predicted"/>
<dbReference type="Pfam" id="PF02911">
    <property type="entry name" value="Formyl_trans_C"/>
    <property type="match status" value="1"/>
</dbReference>
<name>A0A454TWQ4_9RALS</name>
<dbReference type="Pfam" id="PF00551">
    <property type="entry name" value="Formyl_trans_N"/>
    <property type="match status" value="1"/>
</dbReference>
<dbReference type="OrthoDB" id="9802815at2"/>
<evidence type="ECO:0000313" key="1">
    <source>
        <dbReference type="EMBL" id="RNM10058.1"/>
    </source>
</evidence>
<dbReference type="GO" id="GO:0004479">
    <property type="term" value="F:methionyl-tRNA formyltransferase activity"/>
    <property type="evidence" value="ECO:0007669"/>
    <property type="project" value="TreeGrafter"/>
</dbReference>
<sequence length="311" mass="34350">MTRRAVVFAYHNVGVRCLRVLAARGIQIELVVTHEDSATENIWFGSVRATAQELGIPFVTPEDARGEDLFARIAAIAPDFIFSFYYRHMIPVRLLGLARHGTFNMHGSLLPKYRGRVPTNWAVLHGETESGATLHEMVEKPDAGYIVDQTIVPILPDDTAHEVFEKTTVAAEQTLWRVLPDMIAGRIPQRPNRLEDGSYFGGRKPEDGRIDWSRPAQQVYNLVRAVAPPYPGAFTDAGGERYIVARARLARQSFSNLPPGLHVVDNAMFGVCGDGGAIAIHELWRVEPQAPSTTTVVTAQQLANRLALSCS</sequence>
<reference evidence="1 2" key="1">
    <citation type="submission" date="2018-10" db="EMBL/GenBank/DDBJ databases">
        <title>Draft Genome Sequence of Ralstonia pseudosolanacearum (R. solanacearum phylotype I) Strain Tg03 Isolated from Luffa cylindrica in China.</title>
        <authorList>
            <person name="Yuan G.-Q."/>
            <person name="Li Q.-Q."/>
            <person name="Zhang Y.-W."/>
        </authorList>
    </citation>
    <scope>NUCLEOTIDE SEQUENCE [LARGE SCALE GENOMIC DNA]</scope>
    <source>
        <strain evidence="1 2">Tg03</strain>
    </source>
</reference>